<evidence type="ECO:0000313" key="5">
    <source>
        <dbReference type="EMBL" id="KNB68428.1"/>
    </source>
</evidence>
<reference evidence="6" key="1">
    <citation type="submission" date="2015-07" db="EMBL/GenBank/DDBJ databases">
        <title>Genome sequencing project for genomic taxonomy and phylogenomics of Bacillus-like bacteria.</title>
        <authorList>
            <person name="Liu B."/>
            <person name="Wang J."/>
            <person name="Zhu Y."/>
            <person name="Liu G."/>
            <person name="Chen Q."/>
            <person name="Chen Z."/>
            <person name="Lan J."/>
            <person name="Che J."/>
            <person name="Ge C."/>
            <person name="Shi H."/>
            <person name="Pan Z."/>
            <person name="Liu X."/>
        </authorList>
    </citation>
    <scope>NUCLEOTIDE SEQUENCE [LARGE SCALE GENOMIC DNA]</scope>
    <source>
        <strain evidence="6">DSM 9887</strain>
    </source>
</reference>
<dbReference type="InterPro" id="IPR025370">
    <property type="entry name" value="SgrR_HTH_N"/>
</dbReference>
<feature type="domain" description="Transcriptional regulator SgrR N-terminal HTH" evidence="3">
    <location>
        <begin position="14"/>
        <end position="114"/>
    </location>
</feature>
<dbReference type="GO" id="GO:0015833">
    <property type="term" value="P:peptide transport"/>
    <property type="evidence" value="ECO:0007669"/>
    <property type="project" value="TreeGrafter"/>
</dbReference>
<dbReference type="Pfam" id="PF12793">
    <property type="entry name" value="SgrR_N"/>
    <property type="match status" value="1"/>
</dbReference>
<dbReference type="InterPro" id="IPR000914">
    <property type="entry name" value="SBP_5_dom"/>
</dbReference>
<dbReference type="PANTHER" id="PTHR30290:SF72">
    <property type="entry name" value="HTH-TYPE TRANSCRIPTIONAL REGULATOR SGRR"/>
    <property type="match status" value="1"/>
</dbReference>
<dbReference type="InterPro" id="IPR039424">
    <property type="entry name" value="SBP_5"/>
</dbReference>
<dbReference type="Gene3D" id="3.10.105.10">
    <property type="entry name" value="Dipeptide-binding Protein, Domain 3"/>
    <property type="match status" value="1"/>
</dbReference>
<evidence type="ECO:0000256" key="1">
    <source>
        <dbReference type="ARBA" id="ARBA00023125"/>
    </source>
</evidence>
<dbReference type="GO" id="GO:1904680">
    <property type="term" value="F:peptide transmembrane transporter activity"/>
    <property type="evidence" value="ECO:0007669"/>
    <property type="project" value="TreeGrafter"/>
</dbReference>
<evidence type="ECO:0000313" key="6">
    <source>
        <dbReference type="Proteomes" id="UP000036834"/>
    </source>
</evidence>
<dbReference type="AlphaFoldDB" id="A0A0K9YIB9"/>
<dbReference type="Proteomes" id="UP000319578">
    <property type="component" value="Unassembled WGS sequence"/>
</dbReference>
<dbReference type="GO" id="GO:0003677">
    <property type="term" value="F:DNA binding"/>
    <property type="evidence" value="ECO:0007669"/>
    <property type="project" value="UniProtKB-KW"/>
</dbReference>
<reference evidence="4 7" key="3">
    <citation type="submission" date="2019-06" db="EMBL/GenBank/DDBJ databases">
        <title>Whole genome shotgun sequence of Brevibacillus reuszeri NBRC 15719.</title>
        <authorList>
            <person name="Hosoyama A."/>
            <person name="Uohara A."/>
            <person name="Ohji S."/>
            <person name="Ichikawa N."/>
        </authorList>
    </citation>
    <scope>NUCLEOTIDE SEQUENCE [LARGE SCALE GENOMIC DNA]</scope>
    <source>
        <strain evidence="4 7">NBRC 15719</strain>
    </source>
</reference>
<comment type="caution">
    <text evidence="5">The sequence shown here is derived from an EMBL/GenBank/DDBJ whole genome shotgun (WGS) entry which is preliminary data.</text>
</comment>
<dbReference type="RefSeq" id="WP_049742840.1">
    <property type="nucleotide sequence ID" value="NZ_BJON01000025.1"/>
</dbReference>
<protein>
    <submittedName>
        <fullName evidence="5">ABC transporter substrate-binding protein</fullName>
    </submittedName>
</protein>
<dbReference type="EMBL" id="LGIQ01000020">
    <property type="protein sequence ID" value="KNB68428.1"/>
    <property type="molecule type" value="Genomic_DNA"/>
</dbReference>
<sequence length="597" mass="69741">MKSNQHFMQLLFGLTEWESGKEQTIRIQDLAELLCCTLRNVKLILRKWEKEGLLRWKAGVGRGNHSTLTIMCDIGSFVTDTFHTLLREGKVKEAVELLQHKNVPVQIKLQLQAIWDSQFGFVAERDKNQHLDVLRIPRNRAFSTIDPAFVAVSAESHFIRQICHTLVMYDPVTEDFIPQLAHDWESSEDLTVWTFYLRKKVRFHHGRIFTGADVVHTVERLIELDSPFCWQVEDIESMELPNDQTILFHLRKPNGFFLHLIASIGLSILPCDVPFSEQGIIGTGPFRMIEFTESRLVLGAFEEYYRERALLDRVEIWRAPGTTSYAELRYQLTEVEAGTDSLEQSENSKDLEFQEQGCHYLNFNFRKPGIHHDFAFRQAIKQLINPVEMIRDLGKVRFSPAGSFLPERSRMMDFEASSLEEARGWLKQSAYQGETLTLFYGEGKKCDDEADWFKQRCERIGISLQVMSINKAEFLSDYPDRCADMAMMGEVLQRDVELGLIEIYKNTCTMVYRFLDDERRAIVDRRMTEILGLADRQRRMKALEKMEDMLREELWLTFIYHVKRRDRYHPALQGIAVDSFGWIDFSRLWVKPFVTSL</sequence>
<name>A0A0K9YIB9_9BACL</name>
<evidence type="ECO:0000259" key="3">
    <source>
        <dbReference type="Pfam" id="PF12793"/>
    </source>
</evidence>
<reference evidence="5" key="2">
    <citation type="submission" date="2015-07" db="EMBL/GenBank/DDBJ databases">
        <title>MeaNS - Measles Nucleotide Surveillance Program.</title>
        <authorList>
            <person name="Tran T."/>
            <person name="Druce J."/>
        </authorList>
    </citation>
    <scope>NUCLEOTIDE SEQUENCE</scope>
    <source>
        <strain evidence="5">DSM 9887</strain>
    </source>
</reference>
<keyword evidence="1" id="KW-0238">DNA-binding</keyword>
<accession>A0A0K9YIB9</accession>
<keyword evidence="7" id="KW-1185">Reference proteome</keyword>
<dbReference type="Pfam" id="PF00496">
    <property type="entry name" value="SBP_bac_5"/>
    <property type="match status" value="1"/>
</dbReference>
<dbReference type="Proteomes" id="UP000036834">
    <property type="component" value="Unassembled WGS sequence"/>
</dbReference>
<evidence type="ECO:0000313" key="7">
    <source>
        <dbReference type="Proteomes" id="UP000319578"/>
    </source>
</evidence>
<dbReference type="PANTHER" id="PTHR30290">
    <property type="entry name" value="PERIPLASMIC BINDING COMPONENT OF ABC TRANSPORTER"/>
    <property type="match status" value="1"/>
</dbReference>
<dbReference type="SUPFAM" id="SSF53850">
    <property type="entry name" value="Periplasmic binding protein-like II"/>
    <property type="match status" value="1"/>
</dbReference>
<dbReference type="STRING" id="54915.ADS79_33645"/>
<evidence type="ECO:0000313" key="4">
    <source>
        <dbReference type="EMBL" id="GED72029.1"/>
    </source>
</evidence>
<dbReference type="EMBL" id="BJON01000025">
    <property type="protein sequence ID" value="GED72029.1"/>
    <property type="molecule type" value="Genomic_DNA"/>
</dbReference>
<dbReference type="CDD" id="cd08507">
    <property type="entry name" value="PBP2_SgrR_like"/>
    <property type="match status" value="1"/>
</dbReference>
<feature type="domain" description="Solute-binding protein family 5" evidence="2">
    <location>
        <begin position="176"/>
        <end position="489"/>
    </location>
</feature>
<proteinExistence type="predicted"/>
<evidence type="ECO:0000259" key="2">
    <source>
        <dbReference type="Pfam" id="PF00496"/>
    </source>
</evidence>
<dbReference type="PATRIC" id="fig|54915.3.peg.302"/>
<gene>
    <name evidence="5" type="ORF">ADS79_33645</name>
    <name evidence="4" type="ORF">BRE01_57310</name>
</gene>
<dbReference type="Gene3D" id="3.40.190.10">
    <property type="entry name" value="Periplasmic binding protein-like II"/>
    <property type="match status" value="1"/>
</dbReference>
<dbReference type="OrthoDB" id="5894719at2"/>
<organism evidence="5 6">
    <name type="scientific">Brevibacillus reuszeri</name>
    <dbReference type="NCBI Taxonomy" id="54915"/>
    <lineage>
        <taxon>Bacteria</taxon>
        <taxon>Bacillati</taxon>
        <taxon>Bacillota</taxon>
        <taxon>Bacilli</taxon>
        <taxon>Bacillales</taxon>
        <taxon>Paenibacillaceae</taxon>
        <taxon>Brevibacillus</taxon>
    </lineage>
</organism>